<accession>A0A9N8W6J6</accession>
<name>A0A9N8W6J6_9GLOM</name>
<protein>
    <submittedName>
        <fullName evidence="1">12768_t:CDS:1</fullName>
    </submittedName>
</protein>
<dbReference type="OrthoDB" id="10588897at2759"/>
<evidence type="ECO:0000313" key="2">
    <source>
        <dbReference type="Proteomes" id="UP000789759"/>
    </source>
</evidence>
<dbReference type="Proteomes" id="UP000789759">
    <property type="component" value="Unassembled WGS sequence"/>
</dbReference>
<gene>
    <name evidence="1" type="ORF">CPELLU_LOCUS1335</name>
</gene>
<sequence length="133" mass="15148">MSEAGVQKYARCYKGSNFSGIDADKLKLRKVEIPDNDDKIDGLTFHDRDILLPSKSIGSYFKNLLELIHLIISPPELTETQDLQKIKYDSAQEMESSFDVEEDGTLTFFSKLPLDIMPASEMIVTEIRQNYPI</sequence>
<evidence type="ECO:0000313" key="1">
    <source>
        <dbReference type="EMBL" id="CAG8476797.1"/>
    </source>
</evidence>
<proteinExistence type="predicted"/>
<reference evidence="1" key="1">
    <citation type="submission" date="2021-06" db="EMBL/GenBank/DDBJ databases">
        <authorList>
            <person name="Kallberg Y."/>
            <person name="Tangrot J."/>
            <person name="Rosling A."/>
        </authorList>
    </citation>
    <scope>NUCLEOTIDE SEQUENCE</scope>
    <source>
        <strain evidence="1">FL966</strain>
    </source>
</reference>
<keyword evidence="2" id="KW-1185">Reference proteome</keyword>
<organism evidence="1 2">
    <name type="scientific">Cetraspora pellucida</name>
    <dbReference type="NCBI Taxonomy" id="1433469"/>
    <lineage>
        <taxon>Eukaryota</taxon>
        <taxon>Fungi</taxon>
        <taxon>Fungi incertae sedis</taxon>
        <taxon>Mucoromycota</taxon>
        <taxon>Glomeromycotina</taxon>
        <taxon>Glomeromycetes</taxon>
        <taxon>Diversisporales</taxon>
        <taxon>Gigasporaceae</taxon>
        <taxon>Cetraspora</taxon>
    </lineage>
</organism>
<dbReference type="AlphaFoldDB" id="A0A9N8W6J6"/>
<comment type="caution">
    <text evidence="1">The sequence shown here is derived from an EMBL/GenBank/DDBJ whole genome shotgun (WGS) entry which is preliminary data.</text>
</comment>
<dbReference type="EMBL" id="CAJVQA010000475">
    <property type="protein sequence ID" value="CAG8476797.1"/>
    <property type="molecule type" value="Genomic_DNA"/>
</dbReference>